<protein>
    <recommendedName>
        <fullName evidence="5">DUF3618 domain-containing protein</fullName>
    </recommendedName>
</protein>
<keyword evidence="4" id="KW-1185">Reference proteome</keyword>
<evidence type="ECO:0008006" key="5">
    <source>
        <dbReference type="Google" id="ProtNLM"/>
    </source>
</evidence>
<keyword evidence="2" id="KW-0812">Transmembrane</keyword>
<feature type="transmembrane region" description="Helical" evidence="2">
    <location>
        <begin position="84"/>
        <end position="106"/>
    </location>
</feature>
<evidence type="ECO:0000313" key="3">
    <source>
        <dbReference type="EMBL" id="QUX22971.1"/>
    </source>
</evidence>
<sequence length="107" mass="11848">MGELLTLMREEMRKGFDDLRREIGGRVSSDVYEADKRLTEERIARLGSEVAELRADAKQKEATEEAAEKAAEDRRAADRRMVRAAVITAGFSLLVGAVLLALQLLAT</sequence>
<dbReference type="Proteomes" id="UP000676079">
    <property type="component" value="Chromosome"/>
</dbReference>
<proteinExistence type="predicted"/>
<reference evidence="3 4" key="1">
    <citation type="submission" date="2021-05" db="EMBL/GenBank/DDBJ databases">
        <title>Direct Submission.</title>
        <authorList>
            <person name="Li K."/>
            <person name="Gao J."/>
        </authorList>
    </citation>
    <scope>NUCLEOTIDE SEQUENCE [LARGE SCALE GENOMIC DNA]</scope>
    <source>
        <strain evidence="3 4">Mg02</strain>
    </source>
</reference>
<organism evidence="3 4">
    <name type="scientific">Nocardiopsis changdeensis</name>
    <dbReference type="NCBI Taxonomy" id="2831969"/>
    <lineage>
        <taxon>Bacteria</taxon>
        <taxon>Bacillati</taxon>
        <taxon>Actinomycetota</taxon>
        <taxon>Actinomycetes</taxon>
        <taxon>Streptosporangiales</taxon>
        <taxon>Nocardiopsidaceae</taxon>
        <taxon>Nocardiopsis</taxon>
    </lineage>
</organism>
<keyword evidence="2" id="KW-1133">Transmembrane helix</keyword>
<accession>A0ABX8BQ75</accession>
<keyword evidence="2" id="KW-0472">Membrane</keyword>
<evidence type="ECO:0000256" key="1">
    <source>
        <dbReference type="SAM" id="MobiDB-lite"/>
    </source>
</evidence>
<gene>
    <name evidence="3" type="ORF">KGD84_00740</name>
</gene>
<evidence type="ECO:0000256" key="2">
    <source>
        <dbReference type="SAM" id="Phobius"/>
    </source>
</evidence>
<name>A0ABX8BQ75_9ACTN</name>
<evidence type="ECO:0000313" key="4">
    <source>
        <dbReference type="Proteomes" id="UP000676079"/>
    </source>
</evidence>
<dbReference type="EMBL" id="CP074133">
    <property type="protein sequence ID" value="QUX22971.1"/>
    <property type="molecule type" value="Genomic_DNA"/>
</dbReference>
<dbReference type="RefSeq" id="WP_220564182.1">
    <property type="nucleotide sequence ID" value="NZ_CP074133.1"/>
</dbReference>
<feature type="region of interest" description="Disordered" evidence="1">
    <location>
        <begin position="56"/>
        <end position="77"/>
    </location>
</feature>